<feature type="region of interest" description="Disordered" evidence="3">
    <location>
        <begin position="1174"/>
        <end position="1302"/>
    </location>
</feature>
<keyword evidence="1 2" id="KW-0728">SH3 domain</keyword>
<evidence type="ECO:0000259" key="7">
    <source>
        <dbReference type="PROSITE" id="PS51145"/>
    </source>
</evidence>
<dbReference type="Proteomes" id="UP000075883">
    <property type="component" value="Unassembled WGS sequence"/>
</dbReference>
<dbReference type="InterPro" id="IPR036028">
    <property type="entry name" value="SH3-like_dom_sf"/>
</dbReference>
<dbReference type="GO" id="GO:0098609">
    <property type="term" value="P:cell-cell adhesion"/>
    <property type="evidence" value="ECO:0007669"/>
    <property type="project" value="TreeGrafter"/>
</dbReference>
<dbReference type="InterPro" id="IPR008145">
    <property type="entry name" value="GK/Ca_channel_bsu"/>
</dbReference>
<name>A0A182MG46_9DIPT</name>
<feature type="domain" description="PDZ" evidence="6">
    <location>
        <begin position="170"/>
        <end position="252"/>
    </location>
</feature>
<feature type="compositionally biased region" description="Polar residues" evidence="3">
    <location>
        <begin position="1031"/>
        <end position="1040"/>
    </location>
</feature>
<evidence type="ECO:0000259" key="5">
    <source>
        <dbReference type="PROSITE" id="PS50052"/>
    </source>
</evidence>
<dbReference type="PROSITE" id="PS50052">
    <property type="entry name" value="GUANYLATE_KINASE_2"/>
    <property type="match status" value="1"/>
</dbReference>
<feature type="region of interest" description="Disordered" evidence="3">
    <location>
        <begin position="323"/>
        <end position="389"/>
    </location>
</feature>
<evidence type="ECO:0000259" key="6">
    <source>
        <dbReference type="PROSITE" id="PS50106"/>
    </source>
</evidence>
<dbReference type="EMBL" id="AXCM01004483">
    <property type="status" value="NOT_ANNOTATED_CDS"/>
    <property type="molecule type" value="Genomic_DNA"/>
</dbReference>
<dbReference type="CDD" id="cd11859">
    <property type="entry name" value="SH3_ZO"/>
    <property type="match status" value="1"/>
</dbReference>
<dbReference type="SMART" id="SM00228">
    <property type="entry name" value="PDZ"/>
    <property type="match status" value="3"/>
</dbReference>
<feature type="domain" description="PDZ" evidence="6">
    <location>
        <begin position="412"/>
        <end position="485"/>
    </location>
</feature>
<organism evidence="8 9">
    <name type="scientific">Anopheles culicifacies</name>
    <dbReference type="NCBI Taxonomy" id="139723"/>
    <lineage>
        <taxon>Eukaryota</taxon>
        <taxon>Metazoa</taxon>
        <taxon>Ecdysozoa</taxon>
        <taxon>Arthropoda</taxon>
        <taxon>Hexapoda</taxon>
        <taxon>Insecta</taxon>
        <taxon>Pterygota</taxon>
        <taxon>Neoptera</taxon>
        <taxon>Endopterygota</taxon>
        <taxon>Diptera</taxon>
        <taxon>Nematocera</taxon>
        <taxon>Culicoidea</taxon>
        <taxon>Culicidae</taxon>
        <taxon>Anophelinae</taxon>
        <taxon>Anopheles</taxon>
        <taxon>culicifacies species complex</taxon>
    </lineage>
</organism>
<dbReference type="SMART" id="SM00072">
    <property type="entry name" value="GuKc"/>
    <property type="match status" value="1"/>
</dbReference>
<feature type="domain" description="SH3" evidence="4">
    <location>
        <begin position="497"/>
        <end position="565"/>
    </location>
</feature>
<feature type="compositionally biased region" description="Polar residues" evidence="3">
    <location>
        <begin position="910"/>
        <end position="926"/>
    </location>
</feature>
<dbReference type="GO" id="GO:0150105">
    <property type="term" value="P:protein localization to cell-cell junction"/>
    <property type="evidence" value="ECO:0007669"/>
    <property type="project" value="TreeGrafter"/>
</dbReference>
<dbReference type="EnsemblMetazoa" id="ACUA017478-RA">
    <property type="protein sequence ID" value="ACUA017478-PA"/>
    <property type="gene ID" value="ACUA017478"/>
</dbReference>
<feature type="domain" description="PDZ" evidence="6">
    <location>
        <begin position="10"/>
        <end position="97"/>
    </location>
</feature>
<evidence type="ECO:0000256" key="2">
    <source>
        <dbReference type="PROSITE-ProRule" id="PRU00192"/>
    </source>
</evidence>
<feature type="compositionally biased region" description="Low complexity" evidence="3">
    <location>
        <begin position="1055"/>
        <end position="1077"/>
    </location>
</feature>
<dbReference type="GO" id="GO:0045216">
    <property type="term" value="P:cell-cell junction organization"/>
    <property type="evidence" value="ECO:0007669"/>
    <property type="project" value="TreeGrafter"/>
</dbReference>
<evidence type="ECO:0000313" key="9">
    <source>
        <dbReference type="Proteomes" id="UP000075883"/>
    </source>
</evidence>
<dbReference type="CDD" id="cd06728">
    <property type="entry name" value="PDZ2_ZO1-like_ds"/>
    <property type="match status" value="1"/>
</dbReference>
<dbReference type="Gene3D" id="3.40.50.300">
    <property type="entry name" value="P-loop containing nucleotide triphosphate hydrolases"/>
    <property type="match status" value="1"/>
</dbReference>
<dbReference type="Gene3D" id="2.60.220.30">
    <property type="match status" value="1"/>
</dbReference>
<dbReference type="SMART" id="SM00218">
    <property type="entry name" value="ZU5"/>
    <property type="match status" value="1"/>
</dbReference>
<feature type="region of interest" description="Disordered" evidence="3">
    <location>
        <begin position="816"/>
        <end position="1077"/>
    </location>
</feature>
<keyword evidence="9" id="KW-1185">Reference proteome</keyword>
<dbReference type="Pfam" id="PF07653">
    <property type="entry name" value="SH3_2"/>
    <property type="match status" value="1"/>
</dbReference>
<dbReference type="Pfam" id="PF00595">
    <property type="entry name" value="PDZ"/>
    <property type="match status" value="2"/>
</dbReference>
<dbReference type="Gene3D" id="2.30.42.10">
    <property type="match status" value="3"/>
</dbReference>
<evidence type="ECO:0000256" key="1">
    <source>
        <dbReference type="ARBA" id="ARBA00022443"/>
    </source>
</evidence>
<feature type="compositionally biased region" description="Low complexity" evidence="3">
    <location>
        <begin position="948"/>
        <end position="965"/>
    </location>
</feature>
<feature type="compositionally biased region" description="Pro residues" evidence="3">
    <location>
        <begin position="1452"/>
        <end position="1465"/>
    </location>
</feature>
<feature type="compositionally biased region" description="Low complexity" evidence="3">
    <location>
        <begin position="1784"/>
        <end position="1813"/>
    </location>
</feature>
<feature type="compositionally biased region" description="Low complexity" evidence="3">
    <location>
        <begin position="1020"/>
        <end position="1030"/>
    </location>
</feature>
<dbReference type="Pfam" id="PF00625">
    <property type="entry name" value="Guanylate_kin"/>
    <property type="match status" value="1"/>
</dbReference>
<feature type="region of interest" description="Disordered" evidence="3">
    <location>
        <begin position="1434"/>
        <end position="1486"/>
    </location>
</feature>
<evidence type="ECO:0000256" key="3">
    <source>
        <dbReference type="SAM" id="MobiDB-lite"/>
    </source>
</evidence>
<feature type="region of interest" description="Disordered" evidence="3">
    <location>
        <begin position="1922"/>
        <end position="1980"/>
    </location>
</feature>
<dbReference type="Pfam" id="PF00791">
    <property type="entry name" value="ZU5"/>
    <property type="match status" value="1"/>
</dbReference>
<feature type="compositionally biased region" description="Acidic residues" evidence="3">
    <location>
        <begin position="1960"/>
        <end position="1974"/>
    </location>
</feature>
<feature type="domain" description="Guanylate kinase-like" evidence="5">
    <location>
        <begin position="673"/>
        <end position="774"/>
    </location>
</feature>
<dbReference type="VEuPathDB" id="VectorBase:ACUA017478"/>
<evidence type="ECO:0000313" key="8">
    <source>
        <dbReference type="EnsemblMetazoa" id="ACUA017478-PA"/>
    </source>
</evidence>
<dbReference type="PROSITE" id="PS51145">
    <property type="entry name" value="ZU5"/>
    <property type="match status" value="1"/>
</dbReference>
<sequence>MERTSWDYSTVTLSRVTGYGFGIAVSGGRDNPHFANGDPSIAVSDVLKNGPAEGQLQVNDRIISVNGVSLENVEYATAVQVLRDSGNTVTLMVKRRVPNHSLMHPLPGANMHGMAGPGGGGLPSGLSGPGGGAMGGMTAGVGMNSHQHQHSISSTGLGLGANNGSQQQIKVIVTKANKKDDFGIVLGCRLFIREISSKTKDQLAANGYSLQEGDLVTRIHNTNCNDSMSLKEAKKIIDGCKERLTLAVLREPNGVSSGNYGGGAAGGTASGMQSPVYSHTAQVSNCSNMDENYLNGTGGSYSGQNLYVQPPTRPSAMSTLLADDKSNLTPRGRSRGPLTDISLQQLDRPSTPPGTSSRSTDAGAAGHSRSRSVVDEPPRPPPPRGEDFYATRRQLMEEKPPTTEPRYITFQKEGSVGIRLTGGNEVGIFVTAVQQNSPASAQGLVTGDKILKVNDMDMNGVTREEAVLFLLSLQDRIDLIVQYCKEEFDNITAQQRGDSFHIKTHFHCDTPTKGELSFKAGDVFRVIDTLYNGVVGAWQVLRIGRGHQELQRGVIPNKARAEELATVQFNASKKELNSSESRVSFFRRRRSTHRRSKSLSRENWDDVVFSDAISKFPAYERVVLRHPGFVRPVVIFGPVADIARERLMKDFPDKYTAPLQDDDKGSSKCGGIVRLSNIRDIMDRGKHALLDVTPNAVDRLNYAQFYPIVIFLKADTKHNIKQMRQGLPKSAHKSSKKLFEQCQKLERVWSHVFSTTINLNDPDTWYRKLRDSIDQQQSGAVWMSETKVNTSQSTPVESLSDDFLFPMTTSRLSYASSPESDLELSPGPSASLSLGNLPQLVKSSSDPSIATNQDNLDRDRELGDGMPPPYTNPYEHAPHSRRMTVDNKYGFSSSKNGGAPAMNPEDAIYGSSTSRAAPPLQGSSNGPHFGADLPPRIDRASKPPNAPGAPSTSGSSLPSRNSSSGGTLGRSAQERLFGNGKQSSADTLIHDPASTHDEYSSRTQLLGPDKRPTLPPMVNGGTTTSGTVSSLERNANTSLDRSGGGGRTAGHHHASSSGSNPNASGKANGSYDSVSSYDSYNTSTQLTAQNMRLGPNAPDDLKSVPNNRNGAHPMGGNPPGLAEYGRNPAMNTSSDMLLTTARGNYNGDRSAGGMNMPQRPTNLVLDSPRKHIIETKTDYGKYSRNNSASQADYSKPNKGPSMIGSPGQPPGAMGPNMSNGAPFKPVPPPKPKNYRPPVGGTGSNGAGMHHSGQWDNGEPISPRSPDGFYYPPMASSHYHQGMAHNVPSSPNNGGASHAPGIHPYNPYTVGNGANGGNGGGPMYNGNTNGSHSYMSNGVRDMGAMGASNGYNNGNAQYPYGNTYMHRGNGTGTHGIGNMPALHPSDRHALDLAGSREQRGSAFELYRKPQLGTMVGHHHNIRDMEPMMSIHEFNQHQQHLMHQERMRQLQQQPLPPIPGPPPPRRAPYPGHDPSLPPELPAKPPKKNILKSPLKAIKNAFIKTTRPLRRQVSLVGDADKKSLRPILKRQHSMMEPRSARMRMSEQQQQQQLYDQRTMYAQEMQQQAYYNDPRYPSGYQGPYSPQPVRGYQRHEPYYPKDGNSTYQNLELESMYGNHGRGYYDRQSDGQSYYQPDENLYANRALIELERGRAPLGPGATVSTLGRRIVRRHSMADRSAPSPSFNQLNRRRMGSERAPHHTTIVDHHRAAMANVSHGSAHDESIYQSKSGSFLYNEAREHTRRTFEDPVYQSRREMHRDHLYQSKQQMQDRIQQSRMVEMQPPVPPSQQQQLQHGSSPASGNGSSSIGGTTTSATSDRFQRNPAHVTGGMTASGSSSSSPNSPSSSSCKSGYSSSRNGGEMRERRTQMREQIYQSRKEAMESMAEPVYVSRRELKHEPIYESKNEHESVAVEHPVSEMEGLTLSIGTEGDGTMQEPEVAGRKSPKSQSDNRKIQSMAAAPLAAEEDDDDVEEEEDEQERSCERTLTVSNQNDTTFYKLMAGGQAPGSPVATSSPVLVPPPALGTPKSVRATHISNFLKRTAPPVMPPPPPPPTMAPVSASRTSIETQYTAGTAGSQMSLPIGPPNATSTPFASELSLGLPPPRQPITRRGMFDASGGSLADPIWNVSLQIPPGAIPPGVQQEIYFTVTDPRLSESVGGPPLDMENGETMLSPLVMCGPQGTEFLKPVTLNIPHCAGRTASLGLSLKATDSEKNLQTDWEDIDLPSNTAAHTVSVKVDHF</sequence>
<dbReference type="InterPro" id="IPR000906">
    <property type="entry name" value="ZU5_dom"/>
</dbReference>
<proteinExistence type="predicted"/>
<dbReference type="GO" id="GO:0050839">
    <property type="term" value="F:cell adhesion molecule binding"/>
    <property type="evidence" value="ECO:0007669"/>
    <property type="project" value="TreeGrafter"/>
</dbReference>
<dbReference type="PROSITE" id="PS50002">
    <property type="entry name" value="SH3"/>
    <property type="match status" value="1"/>
</dbReference>
<dbReference type="Gene3D" id="2.30.30.40">
    <property type="entry name" value="SH3 Domains"/>
    <property type="match status" value="1"/>
</dbReference>
<dbReference type="SUPFAM" id="SSF50156">
    <property type="entry name" value="PDZ domain-like"/>
    <property type="match status" value="3"/>
</dbReference>
<dbReference type="PANTHER" id="PTHR13865">
    <property type="entry name" value="TIGHT JUNCTION PROTEIN"/>
    <property type="match status" value="1"/>
</dbReference>
<dbReference type="SUPFAM" id="SSF50044">
    <property type="entry name" value="SH3-domain"/>
    <property type="match status" value="1"/>
</dbReference>
<dbReference type="CDD" id="cd06727">
    <property type="entry name" value="PDZ1_ZO1-like"/>
    <property type="match status" value="1"/>
</dbReference>
<dbReference type="SUPFAM" id="SSF52540">
    <property type="entry name" value="P-loop containing nucleoside triphosphate hydrolases"/>
    <property type="match status" value="1"/>
</dbReference>
<feature type="compositionally biased region" description="Low complexity" evidence="3">
    <location>
        <begin position="1830"/>
        <end position="1852"/>
    </location>
</feature>
<dbReference type="CDD" id="cd06729">
    <property type="entry name" value="PDZ3_ZO1-like_domain"/>
    <property type="match status" value="1"/>
</dbReference>
<feature type="region of interest" description="Disordered" evidence="3">
    <location>
        <begin position="1090"/>
        <end position="1129"/>
    </location>
</feature>
<dbReference type="InterPro" id="IPR036034">
    <property type="entry name" value="PDZ_sf"/>
</dbReference>
<dbReference type="PROSITE" id="PS50106">
    <property type="entry name" value="PDZ"/>
    <property type="match status" value="3"/>
</dbReference>
<dbReference type="InterPro" id="IPR027417">
    <property type="entry name" value="P-loop_NTPase"/>
</dbReference>
<dbReference type="STRING" id="139723.A0A182MG46"/>
<reference evidence="8" key="2">
    <citation type="submission" date="2020-05" db="UniProtKB">
        <authorList>
            <consortium name="EnsemblMetazoa"/>
        </authorList>
    </citation>
    <scope>IDENTIFICATION</scope>
    <source>
        <strain evidence="8">A-37</strain>
    </source>
</reference>
<accession>A0A182MG46</accession>
<feature type="region of interest" description="Disordered" evidence="3">
    <location>
        <begin position="1777"/>
        <end position="1863"/>
    </location>
</feature>
<dbReference type="GO" id="GO:0005923">
    <property type="term" value="C:bicellular tight junction"/>
    <property type="evidence" value="ECO:0007669"/>
    <property type="project" value="TreeGrafter"/>
</dbReference>
<evidence type="ECO:0008006" key="10">
    <source>
        <dbReference type="Google" id="ProtNLM"/>
    </source>
</evidence>
<feature type="compositionally biased region" description="Polar residues" evidence="3">
    <location>
        <begin position="841"/>
        <end position="854"/>
    </location>
</feature>
<dbReference type="PANTHER" id="PTHR13865:SF28">
    <property type="entry name" value="POLYCHAETOID, ISOFORM O"/>
    <property type="match status" value="1"/>
</dbReference>
<feature type="domain" description="ZU5" evidence="7">
    <location>
        <begin position="2103"/>
        <end position="2236"/>
    </location>
</feature>
<dbReference type="InterPro" id="IPR001452">
    <property type="entry name" value="SH3_domain"/>
</dbReference>
<reference evidence="9" key="1">
    <citation type="submission" date="2013-09" db="EMBL/GenBank/DDBJ databases">
        <title>The Genome Sequence of Anopheles culicifacies species A.</title>
        <authorList>
            <consortium name="The Broad Institute Genomics Platform"/>
            <person name="Neafsey D.E."/>
            <person name="Besansky N."/>
            <person name="Howell P."/>
            <person name="Walton C."/>
            <person name="Young S.K."/>
            <person name="Zeng Q."/>
            <person name="Gargeya S."/>
            <person name="Fitzgerald M."/>
            <person name="Haas B."/>
            <person name="Abouelleil A."/>
            <person name="Allen A.W."/>
            <person name="Alvarado L."/>
            <person name="Arachchi H.M."/>
            <person name="Berlin A.M."/>
            <person name="Chapman S.B."/>
            <person name="Gainer-Dewar J."/>
            <person name="Goldberg J."/>
            <person name="Griggs A."/>
            <person name="Gujja S."/>
            <person name="Hansen M."/>
            <person name="Howarth C."/>
            <person name="Imamovic A."/>
            <person name="Ireland A."/>
            <person name="Larimer J."/>
            <person name="McCowan C."/>
            <person name="Murphy C."/>
            <person name="Pearson M."/>
            <person name="Poon T.W."/>
            <person name="Priest M."/>
            <person name="Roberts A."/>
            <person name="Saif S."/>
            <person name="Shea T."/>
            <person name="Sisk P."/>
            <person name="Sykes S."/>
            <person name="Wortman J."/>
            <person name="Nusbaum C."/>
            <person name="Birren B."/>
        </authorList>
    </citation>
    <scope>NUCLEOTIDE SEQUENCE [LARGE SCALE GENOMIC DNA]</scope>
    <source>
        <strain evidence="9">A-37</strain>
    </source>
</reference>
<feature type="compositionally biased region" description="Basic and acidic residues" evidence="3">
    <location>
        <begin position="372"/>
        <end position="389"/>
    </location>
</feature>
<evidence type="ECO:0000259" key="4">
    <source>
        <dbReference type="PROSITE" id="PS50002"/>
    </source>
</evidence>
<dbReference type="GO" id="GO:0005886">
    <property type="term" value="C:plasma membrane"/>
    <property type="evidence" value="ECO:0007669"/>
    <property type="project" value="TreeGrafter"/>
</dbReference>
<protein>
    <recommendedName>
        <fullName evidence="10">Tight junction protein ZO-1</fullName>
    </recommendedName>
</protein>
<dbReference type="InterPro" id="IPR008144">
    <property type="entry name" value="Guanylate_kin-like_dom"/>
</dbReference>
<feature type="compositionally biased region" description="Polar residues" evidence="3">
    <location>
        <begin position="1183"/>
        <end position="1192"/>
    </location>
</feature>
<feature type="compositionally biased region" description="Low complexity" evidence="3">
    <location>
        <begin position="824"/>
        <end position="838"/>
    </location>
</feature>
<dbReference type="InterPro" id="IPR001478">
    <property type="entry name" value="PDZ"/>
</dbReference>